<keyword evidence="5" id="KW-0539">Nucleus</keyword>
<keyword evidence="3 7" id="KW-0238">DNA-binding</keyword>
<comment type="caution">
    <text evidence="7">The sequence shown here is derived from an EMBL/GenBank/DDBJ whole genome shotgun (WGS) entry which is preliminary data.</text>
</comment>
<proteinExistence type="inferred from homology"/>
<dbReference type="AlphaFoldDB" id="A0A0K9PSN5"/>
<dbReference type="InterPro" id="IPR036638">
    <property type="entry name" value="HLH_DNA-bd_sf"/>
</dbReference>
<dbReference type="GO" id="GO:0000981">
    <property type="term" value="F:DNA-binding transcription factor activity, RNA polymerase II-specific"/>
    <property type="evidence" value="ECO:0000318"/>
    <property type="project" value="GO_Central"/>
</dbReference>
<dbReference type="Proteomes" id="UP000036987">
    <property type="component" value="Unassembled WGS sequence"/>
</dbReference>
<accession>A0A0K9PSN5</accession>
<protein>
    <submittedName>
        <fullName evidence="7">Basic helix-loop-helix (BHLH) DNA-binding superfamily</fullName>
    </submittedName>
</protein>
<dbReference type="Pfam" id="PF00010">
    <property type="entry name" value="HLH"/>
    <property type="match status" value="1"/>
</dbReference>
<evidence type="ECO:0000313" key="7">
    <source>
        <dbReference type="EMBL" id="KMZ71969.1"/>
    </source>
</evidence>
<evidence type="ECO:0000259" key="6">
    <source>
        <dbReference type="PROSITE" id="PS50888"/>
    </source>
</evidence>
<dbReference type="PANTHER" id="PTHR46684">
    <property type="entry name" value="TRANSCRIPTION FACTOR FAMA"/>
    <property type="match status" value="1"/>
</dbReference>
<dbReference type="GO" id="GO:0046983">
    <property type="term" value="F:protein dimerization activity"/>
    <property type="evidence" value="ECO:0007669"/>
    <property type="project" value="InterPro"/>
</dbReference>
<dbReference type="PANTHER" id="PTHR46684:SF16">
    <property type="entry name" value="TRANSCRIPTION FACTOR BHLH67-LIKE ISOFORM X2"/>
    <property type="match status" value="1"/>
</dbReference>
<evidence type="ECO:0000256" key="4">
    <source>
        <dbReference type="ARBA" id="ARBA00023163"/>
    </source>
</evidence>
<keyword evidence="8" id="KW-1185">Reference proteome</keyword>
<dbReference type="InterPro" id="IPR011598">
    <property type="entry name" value="bHLH_dom"/>
</dbReference>
<evidence type="ECO:0000313" key="8">
    <source>
        <dbReference type="Proteomes" id="UP000036987"/>
    </source>
</evidence>
<evidence type="ECO:0000256" key="1">
    <source>
        <dbReference type="ARBA" id="ARBA00005510"/>
    </source>
</evidence>
<evidence type="ECO:0000256" key="3">
    <source>
        <dbReference type="ARBA" id="ARBA00023125"/>
    </source>
</evidence>
<dbReference type="FunFam" id="4.10.280.10:FF:000050">
    <property type="entry name" value="Basic helix-loop-helix transcription factor"/>
    <property type="match status" value="1"/>
</dbReference>
<dbReference type="GO" id="GO:0006357">
    <property type="term" value="P:regulation of transcription by RNA polymerase II"/>
    <property type="evidence" value="ECO:0000318"/>
    <property type="project" value="GO_Central"/>
</dbReference>
<evidence type="ECO:0000256" key="2">
    <source>
        <dbReference type="ARBA" id="ARBA00023015"/>
    </source>
</evidence>
<dbReference type="SMART" id="SM00353">
    <property type="entry name" value="HLH"/>
    <property type="match status" value="1"/>
</dbReference>
<dbReference type="InterPro" id="IPR044283">
    <property type="entry name" value="FAMA/SPEECHLESS/MUTE-like"/>
</dbReference>
<reference evidence="8" key="1">
    <citation type="journal article" date="2016" name="Nature">
        <title>The genome of the seagrass Zostera marina reveals angiosperm adaptation to the sea.</title>
        <authorList>
            <person name="Olsen J.L."/>
            <person name="Rouze P."/>
            <person name="Verhelst B."/>
            <person name="Lin Y.-C."/>
            <person name="Bayer T."/>
            <person name="Collen J."/>
            <person name="Dattolo E."/>
            <person name="De Paoli E."/>
            <person name="Dittami S."/>
            <person name="Maumus F."/>
            <person name="Michel G."/>
            <person name="Kersting A."/>
            <person name="Lauritano C."/>
            <person name="Lohaus R."/>
            <person name="Toepel M."/>
            <person name="Tonon T."/>
            <person name="Vanneste K."/>
            <person name="Amirebrahimi M."/>
            <person name="Brakel J."/>
            <person name="Bostroem C."/>
            <person name="Chovatia M."/>
            <person name="Grimwood J."/>
            <person name="Jenkins J.W."/>
            <person name="Jueterbock A."/>
            <person name="Mraz A."/>
            <person name="Stam W.T."/>
            <person name="Tice H."/>
            <person name="Bornberg-Bauer E."/>
            <person name="Green P.J."/>
            <person name="Pearson G.A."/>
            <person name="Procaccini G."/>
            <person name="Duarte C.M."/>
            <person name="Schmutz J."/>
            <person name="Reusch T.B.H."/>
            <person name="Van de Peer Y."/>
        </authorList>
    </citation>
    <scope>NUCLEOTIDE SEQUENCE [LARGE SCALE GENOMIC DNA]</scope>
    <source>
        <strain evidence="8">cv. Finnish</strain>
    </source>
</reference>
<name>A0A0K9PSN5_ZOSMR</name>
<dbReference type="GO" id="GO:0010052">
    <property type="term" value="P:guard cell differentiation"/>
    <property type="evidence" value="ECO:0007669"/>
    <property type="project" value="InterPro"/>
</dbReference>
<keyword evidence="4" id="KW-0804">Transcription</keyword>
<keyword evidence="2" id="KW-0805">Transcription regulation</keyword>
<dbReference type="CDD" id="cd11448">
    <property type="entry name" value="bHLH_AtFAMA_like"/>
    <property type="match status" value="1"/>
</dbReference>
<dbReference type="SUPFAM" id="SSF47459">
    <property type="entry name" value="HLH, helix-loop-helix DNA-binding domain"/>
    <property type="match status" value="1"/>
</dbReference>
<sequence>MTLETVVFPHEPFMKEWYYSTVVGTGTGGGGGGGGWRHDLLGNGSSMVECIGRGGEIRNWETSCSSMVHNLEELDVNNYSSPENNCTTKVVVSEQGANVGKRKRRRTKTCKNKEEVENQRMTHIAVERNRRKQMNEYLAVLRSLMPPSYVQRGDQASIVGGAINFVKELEQLLQSLEGQKQMKQRSASSTDLFITFPQSQSQNPISSSSSSHTAPISTVSVNEVVAENHSSIADIEVTLVESHANLKVFSRRKPRQLLKMVVGLQNLGLTTLHLNLTTIDQMVLYSFSVKVEDDCRLNSADEIATAVYRMMGKIQEESTYN</sequence>
<dbReference type="PROSITE" id="PS50888">
    <property type="entry name" value="BHLH"/>
    <property type="match status" value="1"/>
</dbReference>
<dbReference type="OMA" id="GDLMNTI"/>
<feature type="domain" description="BHLH" evidence="6">
    <location>
        <begin position="118"/>
        <end position="169"/>
    </location>
</feature>
<organism evidence="7 8">
    <name type="scientific">Zostera marina</name>
    <name type="common">Eelgrass</name>
    <dbReference type="NCBI Taxonomy" id="29655"/>
    <lineage>
        <taxon>Eukaryota</taxon>
        <taxon>Viridiplantae</taxon>
        <taxon>Streptophyta</taxon>
        <taxon>Embryophyta</taxon>
        <taxon>Tracheophyta</taxon>
        <taxon>Spermatophyta</taxon>
        <taxon>Magnoliopsida</taxon>
        <taxon>Liliopsida</taxon>
        <taxon>Zosteraceae</taxon>
        <taxon>Zostera</taxon>
    </lineage>
</organism>
<dbReference type="Gene3D" id="4.10.280.10">
    <property type="entry name" value="Helix-loop-helix DNA-binding domain"/>
    <property type="match status" value="1"/>
</dbReference>
<comment type="similarity">
    <text evidence="1">Belongs to the bHLH protein family.</text>
</comment>
<dbReference type="EMBL" id="LFYR01000647">
    <property type="protein sequence ID" value="KMZ71969.1"/>
    <property type="molecule type" value="Genomic_DNA"/>
</dbReference>
<gene>
    <name evidence="7" type="ORF">ZOSMA_171G00490</name>
</gene>
<dbReference type="GO" id="GO:0000978">
    <property type="term" value="F:RNA polymerase II cis-regulatory region sequence-specific DNA binding"/>
    <property type="evidence" value="ECO:0000318"/>
    <property type="project" value="GO_Central"/>
</dbReference>
<evidence type="ECO:0000256" key="5">
    <source>
        <dbReference type="ARBA" id="ARBA00023242"/>
    </source>
</evidence>
<dbReference type="OrthoDB" id="684567at2759"/>